<comment type="caution">
    <text evidence="1">The sequence shown here is derived from an EMBL/GenBank/DDBJ whole genome shotgun (WGS) entry which is preliminary data.</text>
</comment>
<reference evidence="1 2" key="1">
    <citation type="submission" date="2022-10" db="EMBL/GenBank/DDBJ databases">
        <title>Defluviimonas sp. nov., isolated from ocean surface water.</title>
        <authorList>
            <person name="He W."/>
            <person name="Wang L."/>
            <person name="Zhang D.-F."/>
        </authorList>
    </citation>
    <scope>NUCLEOTIDE SEQUENCE [LARGE SCALE GENOMIC DNA]</scope>
    <source>
        <strain evidence="1 2">WL0075</strain>
    </source>
</reference>
<evidence type="ECO:0000313" key="2">
    <source>
        <dbReference type="Proteomes" id="UP001652503"/>
    </source>
</evidence>
<evidence type="ECO:0000313" key="1">
    <source>
        <dbReference type="EMBL" id="MCV2866122.1"/>
    </source>
</evidence>
<proteinExistence type="predicted"/>
<sequence length="65" mass="6850">MNGKLQVLGRIGSMVKLRGYSVMPGVVEQAFAQRAGRATLSASTPAWSGRSGILPAEGVLPSYSW</sequence>
<dbReference type="Proteomes" id="UP001652503">
    <property type="component" value="Unassembled WGS sequence"/>
</dbReference>
<keyword evidence="2" id="KW-1185">Reference proteome</keyword>
<protein>
    <submittedName>
        <fullName evidence="1">Uncharacterized protein</fullName>
    </submittedName>
</protein>
<dbReference type="RefSeq" id="WP_263722654.1">
    <property type="nucleotide sequence ID" value="NZ_JAOWLA010000015.1"/>
</dbReference>
<dbReference type="SUPFAM" id="SSF56801">
    <property type="entry name" value="Acetyl-CoA synthetase-like"/>
    <property type="match status" value="1"/>
</dbReference>
<name>A0ABT2Z544_9RHOB</name>
<accession>A0ABT2Z544</accession>
<dbReference type="EMBL" id="JAOWLA010000015">
    <property type="protein sequence ID" value="MCV2866122.1"/>
    <property type="molecule type" value="Genomic_DNA"/>
</dbReference>
<organism evidence="1 2">
    <name type="scientific">Albidovulum sediminicola</name>
    <dbReference type="NCBI Taxonomy" id="2984331"/>
    <lineage>
        <taxon>Bacteria</taxon>
        <taxon>Pseudomonadati</taxon>
        <taxon>Pseudomonadota</taxon>
        <taxon>Alphaproteobacteria</taxon>
        <taxon>Rhodobacterales</taxon>
        <taxon>Paracoccaceae</taxon>
        <taxon>Albidovulum</taxon>
    </lineage>
</organism>
<gene>
    <name evidence="1" type="ORF">OE647_15465</name>
</gene>